<comment type="caution">
    <text evidence="2">The sequence shown here is derived from an EMBL/GenBank/DDBJ whole genome shotgun (WGS) entry which is preliminary data.</text>
</comment>
<dbReference type="Proteomes" id="UP001203665">
    <property type="component" value="Unassembled WGS sequence"/>
</dbReference>
<keyword evidence="1" id="KW-0812">Transmembrane</keyword>
<evidence type="ECO:0000313" key="2">
    <source>
        <dbReference type="EMBL" id="MCM2674895.1"/>
    </source>
</evidence>
<sequence length="113" mass="13493">MTRLKWLILIMIVVVAFMSYTHFNGNPYKHYQLKQAVTEHFNKDGASRMLNIQMKSKYNRHAENQPYFLEVYFDLNGIKGDYHYYIFEDEQVKATKAFSDSLETVEDVEFFSD</sequence>
<evidence type="ECO:0000256" key="1">
    <source>
        <dbReference type="SAM" id="Phobius"/>
    </source>
</evidence>
<dbReference type="EMBL" id="JAMQJY010000001">
    <property type="protein sequence ID" value="MCM2674895.1"/>
    <property type="molecule type" value="Genomic_DNA"/>
</dbReference>
<name>A0ABT0XGJ5_9BACI</name>
<gene>
    <name evidence="2" type="ORF">NDM98_04860</name>
</gene>
<reference evidence="2" key="1">
    <citation type="submission" date="2022-06" db="EMBL/GenBank/DDBJ databases">
        <title>Alkalicoccobacillus porphyridii sp. nov., isolated from a marine red alga, Porphyridium purpureum and reclassification of Shouchella plakortidis and Shouchella gibsonii as Alkalicoccobacillus plakortidis comb. nov. and Alkalicoccobacillus gibsonii comb. nov.</title>
        <authorList>
            <person name="Kim K.H."/>
            <person name="Lee J.K."/>
            <person name="Han D.M."/>
            <person name="Baek J.H."/>
            <person name="Jeon C.O."/>
        </authorList>
    </citation>
    <scope>NUCLEOTIDE SEQUENCE</scope>
    <source>
        <strain evidence="2">DSM 19153</strain>
    </source>
</reference>
<keyword evidence="1" id="KW-1133">Transmembrane helix</keyword>
<proteinExistence type="predicted"/>
<evidence type="ECO:0000313" key="3">
    <source>
        <dbReference type="Proteomes" id="UP001203665"/>
    </source>
</evidence>
<keyword evidence="3" id="KW-1185">Reference proteome</keyword>
<accession>A0ABT0XGJ5</accession>
<evidence type="ECO:0008006" key="4">
    <source>
        <dbReference type="Google" id="ProtNLM"/>
    </source>
</evidence>
<protein>
    <recommendedName>
        <fullName evidence="4">DUF3139 domain-containing protein</fullName>
    </recommendedName>
</protein>
<keyword evidence="1" id="KW-0472">Membrane</keyword>
<organism evidence="2 3">
    <name type="scientific">Alkalicoccobacillus plakortidis</name>
    <dbReference type="NCBI Taxonomy" id="444060"/>
    <lineage>
        <taxon>Bacteria</taxon>
        <taxon>Bacillati</taxon>
        <taxon>Bacillota</taxon>
        <taxon>Bacilli</taxon>
        <taxon>Bacillales</taxon>
        <taxon>Bacillaceae</taxon>
        <taxon>Alkalicoccobacillus</taxon>
    </lineage>
</organism>
<dbReference type="RefSeq" id="WP_251605021.1">
    <property type="nucleotide sequence ID" value="NZ_JAMQJY010000001.1"/>
</dbReference>
<feature type="transmembrane region" description="Helical" evidence="1">
    <location>
        <begin position="6"/>
        <end position="23"/>
    </location>
</feature>